<dbReference type="GeneID" id="19902249"/>
<gene>
    <name evidence="3" type="ORF">W97_04938</name>
</gene>
<dbReference type="STRING" id="1168221.R7YV76"/>
<dbReference type="PANTHER" id="PTHR33840">
    <property type="match status" value="1"/>
</dbReference>
<feature type="compositionally biased region" description="Basic residues" evidence="1">
    <location>
        <begin position="280"/>
        <end position="297"/>
    </location>
</feature>
<sequence>MSSLGPREAASSRQGSERVASPRPAPLEALRPIAGPQRQRRRFVLCFDGTGNKFCGNDADSNILKIYRMLDRSDGSQFHYYQPGIGTYVNTNSLSHTTGFARFRSWYAKAKDSAIGTSFGEHVMAGYKFLMRYYSPGDHIYFFGFSRGAYTARFLAEMLDHVGLLSAGNEEMAFFAWKTFQKWQIRQERTAEEKAQKKELLEFMCAFRETFSRPVHRIRFLGLFDTVNSVPRFENAWMERSKFPYTARSSAKVIRHAVAIDERRAKFRQDLISEVKQARQRRQHRHHHHFHYQHAKGKKEDTHVMEERHNVHARSRSESKRYQPRRASLMPLSETFRDRSEVAGIRSRSRGLSVGRGVNTDGRSVTPVSQTSLPPPGLEDDDSDGEQDIQEVWFAGCHADIGGGWPLEAGEDSALSHVPLVWMVHEARRAGLEFDEVKMRALNCCPNEETDRSRGRATAPAIPTIEVEPACRSQSDAQYGRTGEPACDPEKALARDDADQDLSPFHRTIYSAATRGKIHDVLQFNNGLSAASVISWNIMEYLPFRRMDLQADGSWKSITWPLPKGEVRDMPKDVVVHGSVLRRMEADPSYRPGNLICGGGGRGVRKAPKELGMGEWRVLRHEDDPVGEVVVKASPAVKKGETNGTSSTKQYVQ</sequence>
<feature type="compositionally biased region" description="Low complexity" evidence="1">
    <location>
        <begin position="344"/>
        <end position="357"/>
    </location>
</feature>
<dbReference type="eggNOG" id="ENOG502QPR9">
    <property type="taxonomic scope" value="Eukaryota"/>
</dbReference>
<feature type="domain" description="T6SS Phospholipase effector Tle1-like catalytic" evidence="2">
    <location>
        <begin position="41"/>
        <end position="426"/>
    </location>
</feature>
<dbReference type="EMBL" id="JH767575">
    <property type="protein sequence ID" value="EON65699.1"/>
    <property type="molecule type" value="Genomic_DNA"/>
</dbReference>
<dbReference type="HOGENOM" id="CLU_005049_0_1_1"/>
<evidence type="ECO:0000313" key="3">
    <source>
        <dbReference type="EMBL" id="EON65699.1"/>
    </source>
</evidence>
<feature type="compositionally biased region" description="Polar residues" evidence="1">
    <location>
        <begin position="361"/>
        <end position="372"/>
    </location>
</feature>
<evidence type="ECO:0000256" key="1">
    <source>
        <dbReference type="SAM" id="MobiDB-lite"/>
    </source>
</evidence>
<dbReference type="InterPro" id="IPR018712">
    <property type="entry name" value="Tle1-like_cat"/>
</dbReference>
<feature type="compositionally biased region" description="Polar residues" evidence="1">
    <location>
        <begin position="642"/>
        <end position="653"/>
    </location>
</feature>
<reference evidence="4" key="1">
    <citation type="submission" date="2012-06" db="EMBL/GenBank/DDBJ databases">
        <title>The genome sequence of Coniosporium apollinis CBS 100218.</title>
        <authorList>
            <consortium name="The Broad Institute Genome Sequencing Platform"/>
            <person name="Cuomo C."/>
            <person name="Gorbushina A."/>
            <person name="Noack S."/>
            <person name="Walker B."/>
            <person name="Young S.K."/>
            <person name="Zeng Q."/>
            <person name="Gargeya S."/>
            <person name="Fitzgerald M."/>
            <person name="Haas B."/>
            <person name="Abouelleil A."/>
            <person name="Alvarado L."/>
            <person name="Arachchi H.M."/>
            <person name="Berlin A.M."/>
            <person name="Chapman S.B."/>
            <person name="Goldberg J."/>
            <person name="Griggs A."/>
            <person name="Gujja S."/>
            <person name="Hansen M."/>
            <person name="Howarth C."/>
            <person name="Imamovic A."/>
            <person name="Larimer J."/>
            <person name="McCowan C."/>
            <person name="Montmayeur A."/>
            <person name="Murphy C."/>
            <person name="Neiman D."/>
            <person name="Pearson M."/>
            <person name="Priest M."/>
            <person name="Roberts A."/>
            <person name="Saif S."/>
            <person name="Shea T."/>
            <person name="Sisk P."/>
            <person name="Sykes S."/>
            <person name="Wortman J."/>
            <person name="Nusbaum C."/>
            <person name="Birren B."/>
        </authorList>
    </citation>
    <scope>NUCLEOTIDE SEQUENCE [LARGE SCALE GENOMIC DNA]</scope>
    <source>
        <strain evidence="4">CBS 100218</strain>
    </source>
</reference>
<feature type="region of interest" description="Disordered" evidence="1">
    <location>
        <begin position="340"/>
        <end position="385"/>
    </location>
</feature>
<dbReference type="PANTHER" id="PTHR33840:SF2">
    <property type="entry name" value="TLE1 PHOSPHOLIPASE DOMAIN-CONTAINING PROTEIN"/>
    <property type="match status" value="1"/>
</dbReference>
<evidence type="ECO:0000259" key="2">
    <source>
        <dbReference type="Pfam" id="PF09994"/>
    </source>
</evidence>
<proteinExistence type="predicted"/>
<organism evidence="3 4">
    <name type="scientific">Coniosporium apollinis (strain CBS 100218)</name>
    <name type="common">Rock-inhabiting black yeast</name>
    <dbReference type="NCBI Taxonomy" id="1168221"/>
    <lineage>
        <taxon>Eukaryota</taxon>
        <taxon>Fungi</taxon>
        <taxon>Dikarya</taxon>
        <taxon>Ascomycota</taxon>
        <taxon>Pezizomycotina</taxon>
        <taxon>Dothideomycetes</taxon>
        <taxon>Dothideomycetes incertae sedis</taxon>
        <taxon>Coniosporium</taxon>
    </lineage>
</organism>
<evidence type="ECO:0000313" key="4">
    <source>
        <dbReference type="Proteomes" id="UP000016924"/>
    </source>
</evidence>
<feature type="region of interest" description="Disordered" evidence="1">
    <location>
        <begin position="634"/>
        <end position="653"/>
    </location>
</feature>
<name>R7YV76_CONA1</name>
<feature type="region of interest" description="Disordered" evidence="1">
    <location>
        <begin position="1"/>
        <end position="33"/>
    </location>
</feature>
<dbReference type="OMA" id="FENAWMQ"/>
<dbReference type="Proteomes" id="UP000016924">
    <property type="component" value="Unassembled WGS sequence"/>
</dbReference>
<dbReference type="RefSeq" id="XP_007781016.1">
    <property type="nucleotide sequence ID" value="XM_007782826.1"/>
</dbReference>
<accession>R7YV76</accession>
<dbReference type="OrthoDB" id="3162439at2759"/>
<dbReference type="AlphaFoldDB" id="R7YV76"/>
<protein>
    <recommendedName>
        <fullName evidence="2">T6SS Phospholipase effector Tle1-like catalytic domain-containing protein</fullName>
    </recommendedName>
</protein>
<feature type="region of interest" description="Disordered" evidence="1">
    <location>
        <begin position="280"/>
        <end position="302"/>
    </location>
</feature>
<dbReference type="Pfam" id="PF09994">
    <property type="entry name" value="T6SS_Tle1-like_cat"/>
    <property type="match status" value="1"/>
</dbReference>
<keyword evidence="4" id="KW-1185">Reference proteome</keyword>